<feature type="region of interest" description="Disordered" evidence="14">
    <location>
        <begin position="385"/>
        <end position="414"/>
    </location>
</feature>
<evidence type="ECO:0000256" key="11">
    <source>
        <dbReference type="ARBA" id="ARBA00023316"/>
    </source>
</evidence>
<dbReference type="GO" id="GO:0006508">
    <property type="term" value="P:proteolysis"/>
    <property type="evidence" value="ECO:0007669"/>
    <property type="project" value="UniProtKB-KW"/>
</dbReference>
<protein>
    <submittedName>
        <fullName evidence="17">Membrane carboxypeptidase (Penicillin-binding protein)</fullName>
    </submittedName>
</protein>
<comment type="catalytic activity">
    <reaction evidence="12">
        <text>Preferential cleavage: (Ac)2-L-Lys-D-Ala-|-D-Ala. Also transpeptidation of peptidyl-alanyl moieties that are N-acyl substituents of D-alanine.</text>
        <dbReference type="EC" id="3.4.16.4"/>
    </reaction>
</comment>
<dbReference type="GO" id="GO:0071555">
    <property type="term" value="P:cell wall organization"/>
    <property type="evidence" value="ECO:0007669"/>
    <property type="project" value="UniProtKB-KW"/>
</dbReference>
<dbReference type="Pfam" id="PF00905">
    <property type="entry name" value="Transpeptidase"/>
    <property type="match status" value="1"/>
</dbReference>
<dbReference type="GO" id="GO:0008658">
    <property type="term" value="F:penicillin binding"/>
    <property type="evidence" value="ECO:0007669"/>
    <property type="project" value="InterPro"/>
</dbReference>
<dbReference type="SUPFAM" id="SSF56601">
    <property type="entry name" value="beta-lactamase/transpeptidase-like"/>
    <property type="match status" value="1"/>
</dbReference>
<evidence type="ECO:0000256" key="9">
    <source>
        <dbReference type="ARBA" id="ARBA00022984"/>
    </source>
</evidence>
<keyword evidence="4" id="KW-0645">Protease</keyword>
<keyword evidence="7" id="KW-0378">Hydrolase</keyword>
<dbReference type="InterPro" id="IPR050396">
    <property type="entry name" value="Glycosyltr_51/Transpeptidase"/>
</dbReference>
<sequence length="812" mass="86571">MRRRDHNIFANAASLIICGVLAGVVVAAAAFPAVAMSGLAAKAGVETFDKLPTELTLKRPPQISYIYASNGKTPLATMYDENRRDVDLKDIAKVMQQAMIAAEDHDFYKHNGVDIKGIGRAFVANNQAGETQQGASTLTMQYVRLAIAYSATDPQDVVAATEDTPQRKIREMRYAIQIDKELGKDEILERYLNTAPFGNGAYGVYAASQVYFAKLPKDLTVDEAAMLAGMVKAPSDYDPTTSDGYGQAVARRNYVIDNMLEIGAINADQRDKAKAVKLTVKGKRAPNGCVATTKNSWGFFCDFFYRWWMDQEAFGATTYDRERRLKSGGYKIVTSLDAGVQDAAKKNVEQYYKTAKNHPNALMVAAIEPGTGYVRALAVNRNYKLDPTDKPQNGMSTNPAKKKRKIRGTYPNTTNPLVSGGGDITGYQAGSTFKIFTLVAALEKGFPLSYTINAKEKYTSKYIVEYNGPSACPGTNKYCPENANKSMAGVQNMWTGFGRSVNTFFVPLEEQAGAANVVDAAKRMGIKFRSKSDAVIANNKEGADQWGAFTLGVSSTTPLDLANSYATLAADGKYCEPNPVQEIIAPDGAKLDVAASRCKKVIDTQVARAAVDAARCPVGDHSNTSKCTSGTATNVRGDVGFPVAGKSGTTDSEKTASLVTMTKQLSVAGILADPDWAETNHDMEHGIVNPAVYETLRDGMKAMKATRKDFTAPNNSKMIFGDQRSIPNVECTSVESARAKIRGAGFIVDVNDTPIDSRCAAGQAAGTSPDGKTIKGGVVIIQISNGKGAGGPGGGGPGGGGPGRPPGRGPGG</sequence>
<evidence type="ECO:0000256" key="2">
    <source>
        <dbReference type="ARBA" id="ARBA00007739"/>
    </source>
</evidence>
<dbReference type="Gene3D" id="3.30.10.20">
    <property type="match status" value="1"/>
</dbReference>
<dbReference type="InterPro" id="IPR012338">
    <property type="entry name" value="Beta-lactam/transpept-like"/>
</dbReference>
<evidence type="ECO:0000256" key="12">
    <source>
        <dbReference type="ARBA" id="ARBA00034000"/>
    </source>
</evidence>
<dbReference type="InterPro" id="IPR036950">
    <property type="entry name" value="PBP_transglycosylase"/>
</dbReference>
<evidence type="ECO:0000256" key="3">
    <source>
        <dbReference type="ARBA" id="ARBA00022645"/>
    </source>
</evidence>
<dbReference type="FunFam" id="1.10.3810.10:FF:000001">
    <property type="entry name" value="Penicillin-binding protein 1A"/>
    <property type="match status" value="1"/>
</dbReference>
<dbReference type="Gene3D" id="3.40.710.10">
    <property type="entry name" value="DD-peptidase/beta-lactamase superfamily"/>
    <property type="match status" value="1"/>
</dbReference>
<evidence type="ECO:0000256" key="7">
    <source>
        <dbReference type="ARBA" id="ARBA00022801"/>
    </source>
</evidence>
<dbReference type="CDD" id="cd06577">
    <property type="entry name" value="PASTA_pknB"/>
    <property type="match status" value="1"/>
</dbReference>
<comment type="similarity">
    <text evidence="1">In the C-terminal section; belongs to the transpeptidase family.</text>
</comment>
<dbReference type="Pfam" id="PF00912">
    <property type="entry name" value="Transgly"/>
    <property type="match status" value="1"/>
</dbReference>
<dbReference type="GO" id="GO:0009002">
    <property type="term" value="F:serine-type D-Ala-D-Ala carboxypeptidase activity"/>
    <property type="evidence" value="ECO:0007669"/>
    <property type="project" value="UniProtKB-EC"/>
</dbReference>
<feature type="region of interest" description="Disordered" evidence="14">
    <location>
        <begin position="784"/>
        <end position="812"/>
    </location>
</feature>
<keyword evidence="8" id="KW-0133">Cell shape</keyword>
<proteinExistence type="inferred from homology"/>
<dbReference type="Gene3D" id="1.10.3810.10">
    <property type="entry name" value="Biosynthetic peptidoglycan transglycosylase-like"/>
    <property type="match status" value="1"/>
</dbReference>
<dbReference type="STRING" id="137265.SAMN05421684_8207"/>
<dbReference type="AlphaFoldDB" id="A0A1H3UVZ2"/>
<feature type="domain" description="Glycosyl transferase family 51" evidence="16">
    <location>
        <begin position="74"/>
        <end position="259"/>
    </location>
</feature>
<evidence type="ECO:0000313" key="17">
    <source>
        <dbReference type="EMBL" id="SDZ66498.1"/>
    </source>
</evidence>
<evidence type="ECO:0000256" key="8">
    <source>
        <dbReference type="ARBA" id="ARBA00022960"/>
    </source>
</evidence>
<dbReference type="SUPFAM" id="SSF53955">
    <property type="entry name" value="Lysozyme-like"/>
    <property type="match status" value="1"/>
</dbReference>
<organism evidence="17 18">
    <name type="scientific">Asanoa ishikariensis</name>
    <dbReference type="NCBI Taxonomy" id="137265"/>
    <lineage>
        <taxon>Bacteria</taxon>
        <taxon>Bacillati</taxon>
        <taxon>Actinomycetota</taxon>
        <taxon>Actinomycetes</taxon>
        <taxon>Micromonosporales</taxon>
        <taxon>Micromonosporaceae</taxon>
        <taxon>Asanoa</taxon>
    </lineage>
</organism>
<evidence type="ECO:0000259" key="15">
    <source>
        <dbReference type="Pfam" id="PF00905"/>
    </source>
</evidence>
<dbReference type="GO" id="GO:0009252">
    <property type="term" value="P:peptidoglycan biosynthetic process"/>
    <property type="evidence" value="ECO:0007669"/>
    <property type="project" value="UniProtKB-KW"/>
</dbReference>
<feature type="compositionally biased region" description="Polar residues" evidence="14">
    <location>
        <begin position="390"/>
        <end position="399"/>
    </location>
</feature>
<dbReference type="GO" id="GO:0030288">
    <property type="term" value="C:outer membrane-bounded periplasmic space"/>
    <property type="evidence" value="ECO:0007669"/>
    <property type="project" value="TreeGrafter"/>
</dbReference>
<dbReference type="EMBL" id="FNQB01000006">
    <property type="protein sequence ID" value="SDZ66498.1"/>
    <property type="molecule type" value="Genomic_DNA"/>
</dbReference>
<comment type="similarity">
    <text evidence="2">In the N-terminal section; belongs to the glycosyltransferase 51 family.</text>
</comment>
<evidence type="ECO:0000313" key="18">
    <source>
        <dbReference type="Proteomes" id="UP000199632"/>
    </source>
</evidence>
<dbReference type="InterPro" id="IPR001264">
    <property type="entry name" value="Glyco_trans_51"/>
</dbReference>
<dbReference type="RefSeq" id="WP_090804470.1">
    <property type="nucleotide sequence ID" value="NZ_BOND01000011.1"/>
</dbReference>
<evidence type="ECO:0000256" key="5">
    <source>
        <dbReference type="ARBA" id="ARBA00022676"/>
    </source>
</evidence>
<dbReference type="InterPro" id="IPR005543">
    <property type="entry name" value="PASTA_dom"/>
</dbReference>
<keyword evidence="6" id="KW-0808">Transferase</keyword>
<dbReference type="PANTHER" id="PTHR32282">
    <property type="entry name" value="BINDING PROTEIN TRANSPEPTIDASE, PUTATIVE-RELATED"/>
    <property type="match status" value="1"/>
</dbReference>
<keyword evidence="3 17" id="KW-0121">Carboxypeptidase</keyword>
<dbReference type="Proteomes" id="UP000199632">
    <property type="component" value="Unassembled WGS sequence"/>
</dbReference>
<dbReference type="InterPro" id="IPR001460">
    <property type="entry name" value="PCN-bd_Tpept"/>
</dbReference>
<gene>
    <name evidence="17" type="ORF">SAMN05421684_8207</name>
</gene>
<dbReference type="InterPro" id="IPR023346">
    <property type="entry name" value="Lysozyme-like_dom_sf"/>
</dbReference>
<accession>A0A1H3UVZ2</accession>
<evidence type="ECO:0000256" key="10">
    <source>
        <dbReference type="ARBA" id="ARBA00023268"/>
    </source>
</evidence>
<dbReference type="OrthoDB" id="3397599at2"/>
<keyword evidence="11" id="KW-0961">Cell wall biogenesis/degradation</keyword>
<dbReference type="GO" id="GO:0008360">
    <property type="term" value="P:regulation of cell shape"/>
    <property type="evidence" value="ECO:0007669"/>
    <property type="project" value="UniProtKB-KW"/>
</dbReference>
<comment type="catalytic activity">
    <reaction evidence="13">
        <text>[GlcNAc-(1-&gt;4)-Mur2Ac(oyl-L-Ala-gamma-D-Glu-L-Lys-D-Ala-D-Ala)](n)-di-trans,octa-cis-undecaprenyl diphosphate + beta-D-GlcNAc-(1-&gt;4)-Mur2Ac(oyl-L-Ala-gamma-D-Glu-L-Lys-D-Ala-D-Ala)-di-trans,octa-cis-undecaprenyl diphosphate = [GlcNAc-(1-&gt;4)-Mur2Ac(oyl-L-Ala-gamma-D-Glu-L-Lys-D-Ala-D-Ala)](n+1)-di-trans,octa-cis-undecaprenyl diphosphate + di-trans,octa-cis-undecaprenyl diphosphate + H(+)</text>
        <dbReference type="Rhea" id="RHEA:23708"/>
        <dbReference type="Rhea" id="RHEA-COMP:9602"/>
        <dbReference type="Rhea" id="RHEA-COMP:9603"/>
        <dbReference type="ChEBI" id="CHEBI:15378"/>
        <dbReference type="ChEBI" id="CHEBI:58405"/>
        <dbReference type="ChEBI" id="CHEBI:60033"/>
        <dbReference type="ChEBI" id="CHEBI:78435"/>
        <dbReference type="EC" id="2.4.99.28"/>
    </reaction>
</comment>
<evidence type="ECO:0000256" key="14">
    <source>
        <dbReference type="SAM" id="MobiDB-lite"/>
    </source>
</evidence>
<evidence type="ECO:0000256" key="13">
    <source>
        <dbReference type="ARBA" id="ARBA00049902"/>
    </source>
</evidence>
<evidence type="ECO:0000256" key="6">
    <source>
        <dbReference type="ARBA" id="ARBA00022679"/>
    </source>
</evidence>
<keyword evidence="10" id="KW-0511">Multifunctional enzyme</keyword>
<feature type="compositionally biased region" description="Gly residues" evidence="14">
    <location>
        <begin position="787"/>
        <end position="802"/>
    </location>
</feature>
<evidence type="ECO:0000256" key="4">
    <source>
        <dbReference type="ARBA" id="ARBA00022670"/>
    </source>
</evidence>
<reference evidence="18" key="1">
    <citation type="submission" date="2016-10" db="EMBL/GenBank/DDBJ databases">
        <authorList>
            <person name="Varghese N."/>
            <person name="Submissions S."/>
        </authorList>
    </citation>
    <scope>NUCLEOTIDE SEQUENCE [LARGE SCALE GENOMIC DNA]</scope>
    <source>
        <strain evidence="18">DSM 44718</strain>
    </source>
</reference>
<name>A0A1H3UVZ2_9ACTN</name>
<keyword evidence="18" id="KW-1185">Reference proteome</keyword>
<keyword evidence="5" id="KW-0328">Glycosyltransferase</keyword>
<evidence type="ECO:0000256" key="1">
    <source>
        <dbReference type="ARBA" id="ARBA00007090"/>
    </source>
</evidence>
<dbReference type="GO" id="GO:0008955">
    <property type="term" value="F:peptidoglycan glycosyltransferase activity"/>
    <property type="evidence" value="ECO:0007669"/>
    <property type="project" value="UniProtKB-EC"/>
</dbReference>
<feature type="compositionally biased region" description="Pro residues" evidence="14">
    <location>
        <begin position="803"/>
        <end position="812"/>
    </location>
</feature>
<evidence type="ECO:0000259" key="16">
    <source>
        <dbReference type="Pfam" id="PF00912"/>
    </source>
</evidence>
<feature type="domain" description="Penicillin-binding protein transpeptidase" evidence="15">
    <location>
        <begin position="425"/>
        <end position="654"/>
    </location>
</feature>
<keyword evidence="9" id="KW-0573">Peptidoglycan synthesis</keyword>
<dbReference type="PANTHER" id="PTHR32282:SF33">
    <property type="entry name" value="PEPTIDOGLYCAN GLYCOSYLTRANSFERASE"/>
    <property type="match status" value="1"/>
</dbReference>